<dbReference type="Gene3D" id="2.160.20.10">
    <property type="entry name" value="Single-stranded right-handed beta-helix, Pectin lyase-like"/>
    <property type="match status" value="1"/>
</dbReference>
<dbReference type="SUPFAM" id="SSF51126">
    <property type="entry name" value="Pectin lyase-like"/>
    <property type="match status" value="1"/>
</dbReference>
<dbReference type="InterPro" id="IPR012334">
    <property type="entry name" value="Pectin_lyas_fold"/>
</dbReference>
<evidence type="ECO:0000313" key="2">
    <source>
        <dbReference type="EMBL" id="SIR88965.1"/>
    </source>
</evidence>
<gene>
    <name evidence="2" type="ORF">SAMN05421752_104232</name>
</gene>
<dbReference type="InterPro" id="IPR011050">
    <property type="entry name" value="Pectin_lyase_fold/virulence"/>
</dbReference>
<evidence type="ECO:0000256" key="1">
    <source>
        <dbReference type="SAM" id="MobiDB-lite"/>
    </source>
</evidence>
<evidence type="ECO:0008006" key="4">
    <source>
        <dbReference type="Google" id="ProtNLM"/>
    </source>
</evidence>
<proteinExistence type="predicted"/>
<evidence type="ECO:0000313" key="3">
    <source>
        <dbReference type="Proteomes" id="UP000185936"/>
    </source>
</evidence>
<keyword evidence="3" id="KW-1185">Reference proteome</keyword>
<dbReference type="Proteomes" id="UP000185936">
    <property type="component" value="Unassembled WGS sequence"/>
</dbReference>
<sequence>MTDIDNIVYRRTADVTSNNSHRQFGRRSYLRGCLVGLGTLSVAGVASADGLEEGYETVVDVAEKGADTEGTESITPVLRDLVDDDTLLKFPPGRYYMDEQLRFTGFENVGFVGENATLVPATYHEFDGPQYRLFRLGTSDNPGRKLRFEQFDVDQTAAETGIRVINAEVEDGLSVRDVTVYGVHDSGTWGPGLFNVTDPDGEGLVHCFRAPDGAAHIDETPNQGNMWRGATGITVNQHHRGTLVFRNCTLGGFPDNGLYASNETGRVGVDGGRFQNSGTASIRLSGTAGKIADATVVIDENPHGSNGQHAIRLDGGDQFELDGLIVDLPRPNGDAIRIMRDVDETSITNSQLTIGQQPNNGIRIDAGAGPTSIERVDIDIDGSANAVRILGRDAGVVDLEGVQITGDARGTRNRHAIFCERNACRFVDLSIEQSGDDKRRGLELRGEDSLVADSEFETTHTPIVVNGADGVRIENCVGRSLEDGSSLRLTSDSGSVSLADNEFPDGVRDDR</sequence>
<name>A0A1N7EM34_9EURY</name>
<dbReference type="AlphaFoldDB" id="A0A1N7EM34"/>
<dbReference type="EMBL" id="FTNR01000004">
    <property type="protein sequence ID" value="SIR88965.1"/>
    <property type="molecule type" value="Genomic_DNA"/>
</dbReference>
<organism evidence="2 3">
    <name type="scientific">Natronorubrum thiooxidans</name>
    <dbReference type="NCBI Taxonomy" id="308853"/>
    <lineage>
        <taxon>Archaea</taxon>
        <taxon>Methanobacteriati</taxon>
        <taxon>Methanobacteriota</taxon>
        <taxon>Stenosarchaea group</taxon>
        <taxon>Halobacteria</taxon>
        <taxon>Halobacteriales</taxon>
        <taxon>Natrialbaceae</taxon>
        <taxon>Natronorubrum</taxon>
    </lineage>
</organism>
<protein>
    <recommendedName>
        <fullName evidence="4">Right handed beta helix region</fullName>
    </recommendedName>
</protein>
<feature type="region of interest" description="Disordered" evidence="1">
    <location>
        <begin position="491"/>
        <end position="511"/>
    </location>
</feature>
<accession>A0A1N7EM34</accession>
<reference evidence="3" key="1">
    <citation type="submission" date="2017-01" db="EMBL/GenBank/DDBJ databases">
        <authorList>
            <person name="Varghese N."/>
            <person name="Submissions S."/>
        </authorList>
    </citation>
    <scope>NUCLEOTIDE SEQUENCE [LARGE SCALE GENOMIC DNA]</scope>
    <source>
        <strain evidence="3">type strain: HArc-</strain>
    </source>
</reference>